<dbReference type="GO" id="GO:0016020">
    <property type="term" value="C:membrane"/>
    <property type="evidence" value="ECO:0007669"/>
    <property type="project" value="TreeGrafter"/>
</dbReference>
<keyword evidence="5" id="KW-1185">Reference proteome</keyword>
<dbReference type="OrthoDB" id="9808814at2"/>
<gene>
    <name evidence="4" type="ORF">FRUB_05171</name>
</gene>
<evidence type="ECO:0000256" key="1">
    <source>
        <dbReference type="ARBA" id="ARBA00006484"/>
    </source>
</evidence>
<name>A0A225DFJ2_9BACT</name>
<dbReference type="Gene3D" id="3.40.50.720">
    <property type="entry name" value="NAD(P)-binding Rossmann-like Domain"/>
    <property type="match status" value="1"/>
</dbReference>
<dbReference type="PRINTS" id="PR00081">
    <property type="entry name" value="GDHRDH"/>
</dbReference>
<dbReference type="AlphaFoldDB" id="A0A225DFJ2"/>
<sequence>MPPPRPVALVTGASAGIGKELARVFARNGHDLILTARREAELRALADELARSHGAAVHIFPADLSDPAAPRALYDKVAAAGLNVDVLVNNAGFGVYGPFADADPVRVAAMVQVNVAALTDLTRLFLPGMVARGTGRILNVASTAAFQPGPLMAVYYATKAYVLSLSEATAYELRRTGVTVTCLCPGPTRTEFATVAAMEDTKLFDAPYAMEVGPVAEAAYRATMRGTRVVVPGVQNWVGASLARFIPHWLLLRIVYRIQKRRTG</sequence>
<accession>A0A225DFJ2</accession>
<evidence type="ECO:0000256" key="3">
    <source>
        <dbReference type="RuleBase" id="RU000363"/>
    </source>
</evidence>
<dbReference type="InterPro" id="IPR036291">
    <property type="entry name" value="NAD(P)-bd_dom_sf"/>
</dbReference>
<dbReference type="PRINTS" id="PR00080">
    <property type="entry name" value="SDRFAMILY"/>
</dbReference>
<dbReference type="CDD" id="cd05233">
    <property type="entry name" value="SDR_c"/>
    <property type="match status" value="1"/>
</dbReference>
<dbReference type="RefSeq" id="WP_088256206.1">
    <property type="nucleotide sequence ID" value="NZ_NIDE01000008.1"/>
</dbReference>
<dbReference type="Pfam" id="PF00106">
    <property type="entry name" value="adh_short"/>
    <property type="match status" value="1"/>
</dbReference>
<evidence type="ECO:0000256" key="2">
    <source>
        <dbReference type="ARBA" id="ARBA00023002"/>
    </source>
</evidence>
<reference evidence="5" key="1">
    <citation type="submission" date="2017-06" db="EMBL/GenBank/DDBJ databases">
        <title>Genome analysis of Fimbriiglobus ruber SP5, the first member of the order Planctomycetales with confirmed chitinolytic capability.</title>
        <authorList>
            <person name="Ravin N.V."/>
            <person name="Rakitin A.L."/>
            <person name="Ivanova A.A."/>
            <person name="Beletsky A.V."/>
            <person name="Kulichevskaya I.S."/>
            <person name="Mardanov A.V."/>
            <person name="Dedysh S.N."/>
        </authorList>
    </citation>
    <scope>NUCLEOTIDE SEQUENCE [LARGE SCALE GENOMIC DNA]</scope>
    <source>
        <strain evidence="5">SP5</strain>
    </source>
</reference>
<organism evidence="4 5">
    <name type="scientific">Fimbriiglobus ruber</name>
    <dbReference type="NCBI Taxonomy" id="1908690"/>
    <lineage>
        <taxon>Bacteria</taxon>
        <taxon>Pseudomonadati</taxon>
        <taxon>Planctomycetota</taxon>
        <taxon>Planctomycetia</taxon>
        <taxon>Gemmatales</taxon>
        <taxon>Gemmataceae</taxon>
        <taxon>Fimbriiglobus</taxon>
    </lineage>
</organism>
<evidence type="ECO:0000313" key="5">
    <source>
        <dbReference type="Proteomes" id="UP000214646"/>
    </source>
</evidence>
<comment type="caution">
    <text evidence="4">The sequence shown here is derived from an EMBL/GenBank/DDBJ whole genome shotgun (WGS) entry which is preliminary data.</text>
</comment>
<dbReference type="InterPro" id="IPR002347">
    <property type="entry name" value="SDR_fam"/>
</dbReference>
<protein>
    <submittedName>
        <fullName evidence="4">3-oxoacyl-[acyl-carrier protein] reductase</fullName>
    </submittedName>
</protein>
<dbReference type="SUPFAM" id="SSF51735">
    <property type="entry name" value="NAD(P)-binding Rossmann-fold domains"/>
    <property type="match status" value="1"/>
</dbReference>
<dbReference type="Proteomes" id="UP000214646">
    <property type="component" value="Unassembled WGS sequence"/>
</dbReference>
<dbReference type="PANTHER" id="PTHR44196:SF2">
    <property type="entry name" value="SHORT-CHAIN DEHYDROGENASE-RELATED"/>
    <property type="match status" value="1"/>
</dbReference>
<dbReference type="PIRSF" id="PIRSF000126">
    <property type="entry name" value="11-beta-HSD1"/>
    <property type="match status" value="1"/>
</dbReference>
<proteinExistence type="inferred from homology"/>
<keyword evidence="2" id="KW-0560">Oxidoreductase</keyword>
<dbReference type="EMBL" id="NIDE01000008">
    <property type="protein sequence ID" value="OWK40252.1"/>
    <property type="molecule type" value="Genomic_DNA"/>
</dbReference>
<dbReference type="PANTHER" id="PTHR44196">
    <property type="entry name" value="DEHYDROGENASE/REDUCTASE SDR FAMILY MEMBER 7B"/>
    <property type="match status" value="1"/>
</dbReference>
<comment type="similarity">
    <text evidence="1 3">Belongs to the short-chain dehydrogenases/reductases (SDR) family.</text>
</comment>
<evidence type="ECO:0000313" key="4">
    <source>
        <dbReference type="EMBL" id="OWK40252.1"/>
    </source>
</evidence>
<dbReference type="GO" id="GO:0016491">
    <property type="term" value="F:oxidoreductase activity"/>
    <property type="evidence" value="ECO:0007669"/>
    <property type="project" value="UniProtKB-KW"/>
</dbReference>